<keyword evidence="3 5" id="KW-0560">Oxidoreductase</keyword>
<keyword evidence="3" id="KW-0131">Cell cycle</keyword>
<evidence type="ECO:0000256" key="2">
    <source>
        <dbReference type="ARBA" id="ARBA00022827"/>
    </source>
</evidence>
<dbReference type="Pfam" id="PF01565">
    <property type="entry name" value="FAD_binding_4"/>
    <property type="match status" value="1"/>
</dbReference>
<keyword evidence="6" id="KW-1185">Reference proteome</keyword>
<dbReference type="GO" id="GO:0009252">
    <property type="term" value="P:peptidoglycan biosynthetic process"/>
    <property type="evidence" value="ECO:0007669"/>
    <property type="project" value="UniProtKB-UniRule"/>
</dbReference>
<dbReference type="InterPro" id="IPR016169">
    <property type="entry name" value="FAD-bd_PCMH_sub2"/>
</dbReference>
<feature type="active site" description="Proton donor" evidence="3">
    <location>
        <position position="234"/>
    </location>
</feature>
<dbReference type="PANTHER" id="PTHR21071:SF4">
    <property type="entry name" value="UDP-N-ACETYLENOLPYRUVOYLGLUCOSAMINE REDUCTASE"/>
    <property type="match status" value="1"/>
</dbReference>
<comment type="pathway">
    <text evidence="3">Cell wall biogenesis; peptidoglycan biosynthesis.</text>
</comment>
<comment type="cofactor">
    <cofactor evidence="3">
        <name>FAD</name>
        <dbReference type="ChEBI" id="CHEBI:57692"/>
    </cofactor>
</comment>
<dbReference type="AlphaFoldDB" id="A0A7W6KM86"/>
<accession>A0A7W6KM86</accession>
<evidence type="ECO:0000256" key="1">
    <source>
        <dbReference type="ARBA" id="ARBA00022630"/>
    </source>
</evidence>
<keyword evidence="3" id="KW-0132">Cell division</keyword>
<keyword evidence="3" id="KW-0963">Cytoplasm</keyword>
<feature type="domain" description="FAD-binding PCMH-type" evidence="4">
    <location>
        <begin position="36"/>
        <end position="205"/>
    </location>
</feature>
<sequence length="339" mass="37802">MAFLSDGIAAEVVSHCTDLGIAFDQDVDLSRMTYLRTGGRAQLIAKPSTAEQAAGLLAFLTSHGIAYKIIGNTSNLLFLDQVDYPVLVSSTNMADLSVDSATGKIVAEGGVMVPDLSRAALFHGLTGFEAFEGIPGTLGGGLFMNAGAYGDELKDHLVGAQLAMPDGTLRFFTLAELQLTHRSSVLRREASGAFVCDVTFELPHGDAQKIFGKMEVYHAKRHKYQDFMYPNLGSIFSGSPYRVLGEEDRYFKFVSAVYYLFNYKVKIFRRESPINRKWLNDVILKRFPLHYDLQPFSDKTFNCLVNRGQGTDEMVRFIRQMEELIDGRIVLENEIVEEF</sequence>
<dbReference type="GO" id="GO:0071949">
    <property type="term" value="F:FAD binding"/>
    <property type="evidence" value="ECO:0007669"/>
    <property type="project" value="InterPro"/>
</dbReference>
<organism evidence="5 6">
    <name type="scientific">Martelella radicis</name>
    <dbReference type="NCBI Taxonomy" id="1397476"/>
    <lineage>
        <taxon>Bacteria</taxon>
        <taxon>Pseudomonadati</taxon>
        <taxon>Pseudomonadota</taxon>
        <taxon>Alphaproteobacteria</taxon>
        <taxon>Hyphomicrobiales</taxon>
        <taxon>Aurantimonadaceae</taxon>
        <taxon>Martelella</taxon>
    </lineage>
</organism>
<evidence type="ECO:0000313" key="5">
    <source>
        <dbReference type="EMBL" id="MBB4122704.1"/>
    </source>
</evidence>
<dbReference type="HAMAP" id="MF_00037">
    <property type="entry name" value="MurB"/>
    <property type="match status" value="1"/>
</dbReference>
<dbReference type="InterPro" id="IPR006094">
    <property type="entry name" value="Oxid_FAD_bind_N"/>
</dbReference>
<gene>
    <name evidence="3" type="primary">murB</name>
    <name evidence="5" type="ORF">GGR30_002638</name>
</gene>
<dbReference type="GO" id="GO:0051301">
    <property type="term" value="P:cell division"/>
    <property type="evidence" value="ECO:0007669"/>
    <property type="project" value="UniProtKB-KW"/>
</dbReference>
<dbReference type="GO" id="GO:0008762">
    <property type="term" value="F:UDP-N-acetylmuramate dehydrogenase activity"/>
    <property type="evidence" value="ECO:0007669"/>
    <property type="project" value="UniProtKB-UniRule"/>
</dbReference>
<evidence type="ECO:0000256" key="3">
    <source>
        <dbReference type="HAMAP-Rule" id="MF_00037"/>
    </source>
</evidence>
<keyword evidence="2 3" id="KW-0274">FAD</keyword>
<comment type="subcellular location">
    <subcellularLocation>
        <location evidence="3">Cytoplasm</location>
    </subcellularLocation>
</comment>
<dbReference type="EC" id="1.3.1.98" evidence="3"/>
<comment type="function">
    <text evidence="3">Cell wall formation.</text>
</comment>
<dbReference type="InterPro" id="IPR016167">
    <property type="entry name" value="FAD-bd_PCMH_sub1"/>
</dbReference>
<reference evidence="5 6" key="1">
    <citation type="submission" date="2020-08" db="EMBL/GenBank/DDBJ databases">
        <title>Genomic Encyclopedia of Type Strains, Phase IV (KMG-IV): sequencing the most valuable type-strain genomes for metagenomic binning, comparative biology and taxonomic classification.</title>
        <authorList>
            <person name="Goeker M."/>
        </authorList>
    </citation>
    <scope>NUCLEOTIDE SEQUENCE [LARGE SCALE GENOMIC DNA]</scope>
    <source>
        <strain evidence="5 6">DSM 28101</strain>
    </source>
</reference>
<keyword evidence="3" id="KW-0521">NADP</keyword>
<keyword evidence="3" id="KW-0133">Cell shape</keyword>
<dbReference type="InterPro" id="IPR036318">
    <property type="entry name" value="FAD-bd_PCMH-like_sf"/>
</dbReference>
<dbReference type="GO" id="GO:0008360">
    <property type="term" value="P:regulation of cell shape"/>
    <property type="evidence" value="ECO:0007669"/>
    <property type="project" value="UniProtKB-KW"/>
</dbReference>
<keyword evidence="1 3" id="KW-0285">Flavoprotein</keyword>
<dbReference type="Gene3D" id="3.30.43.10">
    <property type="entry name" value="Uridine Diphospho-n-acetylenolpyruvylglucosamine Reductase, domain 2"/>
    <property type="match status" value="1"/>
</dbReference>
<keyword evidence="3" id="KW-0573">Peptidoglycan synthesis</keyword>
<proteinExistence type="inferred from homology"/>
<dbReference type="RefSeq" id="WP_183486954.1">
    <property type="nucleotide sequence ID" value="NZ_JACIDZ010000008.1"/>
</dbReference>
<dbReference type="Gene3D" id="3.30.465.10">
    <property type="match status" value="1"/>
</dbReference>
<protein>
    <recommendedName>
        <fullName evidence="3">UDP-N-acetylenolpyruvoylglucosamine reductase</fullName>
        <ecNumber evidence="3">1.3.1.98</ecNumber>
    </recommendedName>
    <alternativeName>
        <fullName evidence="3">UDP-N-acetylmuramate dehydrogenase</fullName>
    </alternativeName>
</protein>
<dbReference type="InterPro" id="IPR016166">
    <property type="entry name" value="FAD-bd_PCMH"/>
</dbReference>
<feature type="active site" evidence="3">
    <location>
        <position position="182"/>
    </location>
</feature>
<dbReference type="PANTHER" id="PTHR21071">
    <property type="entry name" value="UDP-N-ACETYLENOLPYRUVOYLGLUCOSAMINE REDUCTASE"/>
    <property type="match status" value="1"/>
</dbReference>
<evidence type="ECO:0000259" key="4">
    <source>
        <dbReference type="PROSITE" id="PS51387"/>
    </source>
</evidence>
<comment type="caution">
    <text evidence="5">The sequence shown here is derived from an EMBL/GenBank/DDBJ whole genome shotgun (WGS) entry which is preliminary data.</text>
</comment>
<evidence type="ECO:0000313" key="6">
    <source>
        <dbReference type="Proteomes" id="UP000530571"/>
    </source>
</evidence>
<dbReference type="SUPFAM" id="SSF56176">
    <property type="entry name" value="FAD-binding/transporter-associated domain-like"/>
    <property type="match status" value="1"/>
</dbReference>
<comment type="catalytic activity">
    <reaction evidence="3">
        <text>UDP-N-acetyl-alpha-D-muramate + NADP(+) = UDP-N-acetyl-3-O-(1-carboxyvinyl)-alpha-D-glucosamine + NADPH + H(+)</text>
        <dbReference type="Rhea" id="RHEA:12248"/>
        <dbReference type="ChEBI" id="CHEBI:15378"/>
        <dbReference type="ChEBI" id="CHEBI:57783"/>
        <dbReference type="ChEBI" id="CHEBI:58349"/>
        <dbReference type="ChEBI" id="CHEBI:68483"/>
        <dbReference type="ChEBI" id="CHEBI:70757"/>
        <dbReference type="EC" id="1.3.1.98"/>
    </reaction>
</comment>
<dbReference type="PROSITE" id="PS51387">
    <property type="entry name" value="FAD_PCMH"/>
    <property type="match status" value="1"/>
</dbReference>
<dbReference type="InterPro" id="IPR003170">
    <property type="entry name" value="MurB"/>
</dbReference>
<dbReference type="GO" id="GO:0071555">
    <property type="term" value="P:cell wall organization"/>
    <property type="evidence" value="ECO:0007669"/>
    <property type="project" value="UniProtKB-KW"/>
</dbReference>
<comment type="caution">
    <text evidence="3">Lacks conserved residue(s) required for the propagation of feature annotation.</text>
</comment>
<dbReference type="UniPathway" id="UPA00219"/>
<comment type="similarity">
    <text evidence="3">Belongs to the MurB family.</text>
</comment>
<name>A0A7W6KM86_9HYPH</name>
<dbReference type="Proteomes" id="UP000530571">
    <property type="component" value="Unassembled WGS sequence"/>
</dbReference>
<keyword evidence="3" id="KW-0961">Cell wall biogenesis/degradation</keyword>
<dbReference type="EMBL" id="JACIDZ010000008">
    <property type="protein sequence ID" value="MBB4122704.1"/>
    <property type="molecule type" value="Genomic_DNA"/>
</dbReference>
<dbReference type="GO" id="GO:0005829">
    <property type="term" value="C:cytosol"/>
    <property type="evidence" value="ECO:0007669"/>
    <property type="project" value="TreeGrafter"/>
</dbReference>